<evidence type="ECO:0000256" key="2">
    <source>
        <dbReference type="ARBA" id="ARBA00007260"/>
    </source>
</evidence>
<evidence type="ECO:0000256" key="3">
    <source>
        <dbReference type="ARBA" id="ARBA00018681"/>
    </source>
</evidence>
<evidence type="ECO:0000256" key="11">
    <source>
        <dbReference type="ARBA" id="ARBA00023136"/>
    </source>
</evidence>
<accession>A0A921Z004</accession>
<sequence>MSTYGFSDLECKIILNQVKRRAKYREEFLRMKSDPCKHSKEAGFVFDPAVQRFLSMKTCYYDTFRPTFKNARFTLLGVIMPMALYGFLVWTERQQFEKDCRCGKIKYRQRMFKFM</sequence>
<keyword evidence="9 14" id="KW-1133">Transmembrane helix</keyword>
<comment type="similarity">
    <text evidence="2">Belongs to the complex I NDUFB4 subunit family.</text>
</comment>
<reference evidence="15" key="2">
    <citation type="submission" date="2020-12" db="EMBL/GenBank/DDBJ databases">
        <authorList>
            <person name="Kanost M."/>
        </authorList>
    </citation>
    <scope>NUCLEOTIDE SEQUENCE</scope>
</reference>
<keyword evidence="10" id="KW-0496">Mitochondrion</keyword>
<gene>
    <name evidence="15" type="ORF">O3G_MSEX005222</name>
</gene>
<feature type="transmembrane region" description="Helical" evidence="14">
    <location>
        <begin position="73"/>
        <end position="91"/>
    </location>
</feature>
<keyword evidence="4" id="KW-0813">Transport</keyword>
<dbReference type="GO" id="GO:0005743">
    <property type="term" value="C:mitochondrial inner membrane"/>
    <property type="evidence" value="ECO:0007669"/>
    <property type="project" value="UniProtKB-SubCell"/>
</dbReference>
<evidence type="ECO:0000256" key="8">
    <source>
        <dbReference type="ARBA" id="ARBA00022982"/>
    </source>
</evidence>
<dbReference type="PANTHER" id="PTHR15469">
    <property type="entry name" value="NADH-UBIQUINONE OXIDOREDUCTASE B15 SUBUNIT"/>
    <property type="match status" value="1"/>
</dbReference>
<evidence type="ECO:0000256" key="1">
    <source>
        <dbReference type="ARBA" id="ARBA00004434"/>
    </source>
</evidence>
<dbReference type="Proteomes" id="UP000791440">
    <property type="component" value="Unassembled WGS sequence"/>
</dbReference>
<dbReference type="PANTHER" id="PTHR15469:SF0">
    <property type="entry name" value="NADH DEHYDROGENASE [UBIQUINONE] 1 BETA SUBCOMPLEX SUBUNIT 4"/>
    <property type="match status" value="1"/>
</dbReference>
<keyword evidence="16" id="KW-1185">Reference proteome</keyword>
<evidence type="ECO:0000256" key="9">
    <source>
        <dbReference type="ARBA" id="ARBA00022989"/>
    </source>
</evidence>
<evidence type="ECO:0000256" key="14">
    <source>
        <dbReference type="SAM" id="Phobius"/>
    </source>
</evidence>
<evidence type="ECO:0000256" key="7">
    <source>
        <dbReference type="ARBA" id="ARBA00022792"/>
    </source>
</evidence>
<keyword evidence="11 14" id="KW-0472">Membrane</keyword>
<name>A0A921Z004_MANSE</name>
<evidence type="ECO:0000256" key="10">
    <source>
        <dbReference type="ARBA" id="ARBA00023128"/>
    </source>
</evidence>
<dbReference type="Pfam" id="PF07225">
    <property type="entry name" value="NDUF_B4"/>
    <property type="match status" value="1"/>
</dbReference>
<keyword evidence="7" id="KW-0999">Mitochondrion inner membrane</keyword>
<evidence type="ECO:0000256" key="13">
    <source>
        <dbReference type="ARBA" id="ARBA00030987"/>
    </source>
</evidence>
<protein>
    <recommendedName>
        <fullName evidence="3">NADH dehydrogenase [ubiquinone] 1 beta subcomplex subunit 4</fullName>
    </recommendedName>
    <alternativeName>
        <fullName evidence="12">Complex I-B15</fullName>
    </alternativeName>
    <alternativeName>
        <fullName evidence="13">NADH-ubiquinone oxidoreductase B15 subunit</fullName>
    </alternativeName>
</protein>
<comment type="subcellular location">
    <subcellularLocation>
        <location evidence="1">Mitochondrion inner membrane</location>
        <topology evidence="1">Single-pass membrane protein</topology>
    </subcellularLocation>
</comment>
<evidence type="ECO:0000256" key="4">
    <source>
        <dbReference type="ARBA" id="ARBA00022448"/>
    </source>
</evidence>
<comment type="caution">
    <text evidence="15">The sequence shown here is derived from an EMBL/GenBank/DDBJ whole genome shotgun (WGS) entry which is preliminary data.</text>
</comment>
<dbReference type="AlphaFoldDB" id="A0A921Z004"/>
<evidence type="ECO:0000256" key="5">
    <source>
        <dbReference type="ARBA" id="ARBA00022660"/>
    </source>
</evidence>
<keyword evidence="5" id="KW-0679">Respiratory chain</keyword>
<keyword evidence="6 14" id="KW-0812">Transmembrane</keyword>
<organism evidence="15 16">
    <name type="scientific">Manduca sexta</name>
    <name type="common">Tobacco hawkmoth</name>
    <name type="synonym">Tobacco hornworm</name>
    <dbReference type="NCBI Taxonomy" id="7130"/>
    <lineage>
        <taxon>Eukaryota</taxon>
        <taxon>Metazoa</taxon>
        <taxon>Ecdysozoa</taxon>
        <taxon>Arthropoda</taxon>
        <taxon>Hexapoda</taxon>
        <taxon>Insecta</taxon>
        <taxon>Pterygota</taxon>
        <taxon>Neoptera</taxon>
        <taxon>Endopterygota</taxon>
        <taxon>Lepidoptera</taxon>
        <taxon>Glossata</taxon>
        <taxon>Ditrysia</taxon>
        <taxon>Bombycoidea</taxon>
        <taxon>Sphingidae</taxon>
        <taxon>Sphinginae</taxon>
        <taxon>Sphingini</taxon>
        <taxon>Manduca</taxon>
    </lineage>
</organism>
<evidence type="ECO:0000256" key="12">
    <source>
        <dbReference type="ARBA" id="ARBA00030212"/>
    </source>
</evidence>
<proteinExistence type="inferred from homology"/>
<reference evidence="15" key="1">
    <citation type="journal article" date="2016" name="Insect Biochem. Mol. Biol.">
        <title>Multifaceted biological insights from a draft genome sequence of the tobacco hornworm moth, Manduca sexta.</title>
        <authorList>
            <person name="Kanost M.R."/>
            <person name="Arrese E.L."/>
            <person name="Cao X."/>
            <person name="Chen Y.R."/>
            <person name="Chellapilla S."/>
            <person name="Goldsmith M.R."/>
            <person name="Grosse-Wilde E."/>
            <person name="Heckel D.G."/>
            <person name="Herndon N."/>
            <person name="Jiang H."/>
            <person name="Papanicolaou A."/>
            <person name="Qu J."/>
            <person name="Soulages J.L."/>
            <person name="Vogel H."/>
            <person name="Walters J."/>
            <person name="Waterhouse R.M."/>
            <person name="Ahn S.J."/>
            <person name="Almeida F.C."/>
            <person name="An C."/>
            <person name="Aqrawi P."/>
            <person name="Bretschneider A."/>
            <person name="Bryant W.B."/>
            <person name="Bucks S."/>
            <person name="Chao H."/>
            <person name="Chevignon G."/>
            <person name="Christen J.M."/>
            <person name="Clarke D.F."/>
            <person name="Dittmer N.T."/>
            <person name="Ferguson L.C.F."/>
            <person name="Garavelou S."/>
            <person name="Gordon K.H.J."/>
            <person name="Gunaratna R.T."/>
            <person name="Han Y."/>
            <person name="Hauser F."/>
            <person name="He Y."/>
            <person name="Heidel-Fischer H."/>
            <person name="Hirsh A."/>
            <person name="Hu Y."/>
            <person name="Jiang H."/>
            <person name="Kalra D."/>
            <person name="Klinner C."/>
            <person name="Konig C."/>
            <person name="Kovar C."/>
            <person name="Kroll A.R."/>
            <person name="Kuwar S.S."/>
            <person name="Lee S.L."/>
            <person name="Lehman R."/>
            <person name="Li K."/>
            <person name="Li Z."/>
            <person name="Liang H."/>
            <person name="Lovelace S."/>
            <person name="Lu Z."/>
            <person name="Mansfield J.H."/>
            <person name="McCulloch K.J."/>
            <person name="Mathew T."/>
            <person name="Morton B."/>
            <person name="Muzny D.M."/>
            <person name="Neunemann D."/>
            <person name="Ongeri F."/>
            <person name="Pauchet Y."/>
            <person name="Pu L.L."/>
            <person name="Pyrousis I."/>
            <person name="Rao X.J."/>
            <person name="Redding A."/>
            <person name="Roesel C."/>
            <person name="Sanchez-Gracia A."/>
            <person name="Schaack S."/>
            <person name="Shukla A."/>
            <person name="Tetreau G."/>
            <person name="Wang Y."/>
            <person name="Xiong G.H."/>
            <person name="Traut W."/>
            <person name="Walsh T.K."/>
            <person name="Worley K.C."/>
            <person name="Wu D."/>
            <person name="Wu W."/>
            <person name="Wu Y.Q."/>
            <person name="Zhang X."/>
            <person name="Zou Z."/>
            <person name="Zucker H."/>
            <person name="Briscoe A.D."/>
            <person name="Burmester T."/>
            <person name="Clem R.J."/>
            <person name="Feyereisen R."/>
            <person name="Grimmelikhuijzen C.J.P."/>
            <person name="Hamodrakas S.J."/>
            <person name="Hansson B.S."/>
            <person name="Huguet E."/>
            <person name="Jermiin L.S."/>
            <person name="Lan Q."/>
            <person name="Lehman H.K."/>
            <person name="Lorenzen M."/>
            <person name="Merzendorfer H."/>
            <person name="Michalopoulos I."/>
            <person name="Morton D.B."/>
            <person name="Muthukrishnan S."/>
            <person name="Oakeshott J.G."/>
            <person name="Palmer W."/>
            <person name="Park Y."/>
            <person name="Passarelli A.L."/>
            <person name="Rozas J."/>
            <person name="Schwartz L.M."/>
            <person name="Smith W."/>
            <person name="Southgate A."/>
            <person name="Vilcinskas A."/>
            <person name="Vogt R."/>
            <person name="Wang P."/>
            <person name="Werren J."/>
            <person name="Yu X.Q."/>
            <person name="Zhou J.J."/>
            <person name="Brown S.J."/>
            <person name="Scherer S.E."/>
            <person name="Richards S."/>
            <person name="Blissard G.W."/>
        </authorList>
    </citation>
    <scope>NUCLEOTIDE SEQUENCE</scope>
</reference>
<evidence type="ECO:0000313" key="16">
    <source>
        <dbReference type="Proteomes" id="UP000791440"/>
    </source>
</evidence>
<keyword evidence="8" id="KW-0249">Electron transport</keyword>
<evidence type="ECO:0000256" key="6">
    <source>
        <dbReference type="ARBA" id="ARBA00022692"/>
    </source>
</evidence>
<dbReference type="InterPro" id="IPR009866">
    <property type="entry name" value="NADH_UbQ_OxRdtase_NDUFB4_su"/>
</dbReference>
<evidence type="ECO:0000313" key="15">
    <source>
        <dbReference type="EMBL" id="KAG6447864.1"/>
    </source>
</evidence>
<dbReference type="EMBL" id="JH668350">
    <property type="protein sequence ID" value="KAG6447864.1"/>
    <property type="molecule type" value="Genomic_DNA"/>
</dbReference>